<accession>A0ABV9E9X2</accession>
<dbReference type="RefSeq" id="WP_262841216.1">
    <property type="nucleotide sequence ID" value="NZ_JANZYP010000004.1"/>
</dbReference>
<reference evidence="3" key="1">
    <citation type="journal article" date="2019" name="Int. J. Syst. Evol. Microbiol.">
        <title>The Global Catalogue of Microorganisms (GCM) 10K type strain sequencing project: providing services to taxonomists for standard genome sequencing and annotation.</title>
        <authorList>
            <consortium name="The Broad Institute Genomics Platform"/>
            <consortium name="The Broad Institute Genome Sequencing Center for Infectious Disease"/>
            <person name="Wu L."/>
            <person name="Ma J."/>
        </authorList>
    </citation>
    <scope>NUCLEOTIDE SEQUENCE [LARGE SCALE GENOMIC DNA]</scope>
    <source>
        <strain evidence="3">CCUG 49560</strain>
    </source>
</reference>
<feature type="compositionally biased region" description="Basic and acidic residues" evidence="1">
    <location>
        <begin position="99"/>
        <end position="109"/>
    </location>
</feature>
<gene>
    <name evidence="2" type="ORF">ACFO8L_06940</name>
</gene>
<feature type="region of interest" description="Disordered" evidence="1">
    <location>
        <begin position="86"/>
        <end position="109"/>
    </location>
</feature>
<proteinExistence type="predicted"/>
<dbReference type="EMBL" id="JBHSFN010000003">
    <property type="protein sequence ID" value="MFC4585799.1"/>
    <property type="molecule type" value="Genomic_DNA"/>
</dbReference>
<comment type="caution">
    <text evidence="2">The sequence shown here is derived from an EMBL/GenBank/DDBJ whole genome shotgun (WGS) entry which is preliminary data.</text>
</comment>
<evidence type="ECO:0000256" key="1">
    <source>
        <dbReference type="SAM" id="MobiDB-lite"/>
    </source>
</evidence>
<keyword evidence="3" id="KW-1185">Reference proteome</keyword>
<dbReference type="Proteomes" id="UP001595891">
    <property type="component" value="Unassembled WGS sequence"/>
</dbReference>
<organism evidence="2 3">
    <name type="scientific">Sphaerisporangium corydalis</name>
    <dbReference type="NCBI Taxonomy" id="1441875"/>
    <lineage>
        <taxon>Bacteria</taxon>
        <taxon>Bacillati</taxon>
        <taxon>Actinomycetota</taxon>
        <taxon>Actinomycetes</taxon>
        <taxon>Streptosporangiales</taxon>
        <taxon>Streptosporangiaceae</taxon>
        <taxon>Sphaerisporangium</taxon>
    </lineage>
</organism>
<evidence type="ECO:0000313" key="2">
    <source>
        <dbReference type="EMBL" id="MFC4585799.1"/>
    </source>
</evidence>
<evidence type="ECO:0000313" key="3">
    <source>
        <dbReference type="Proteomes" id="UP001595891"/>
    </source>
</evidence>
<protein>
    <submittedName>
        <fullName evidence="2">Uncharacterized protein</fullName>
    </submittedName>
</protein>
<sequence length="109" mass="11869">MTDSSSEIVGALDALARALDPKRFSALVVRGYALPFLRVVSLEAPSLAERITVRLDEAGAPSFWWSWNERMAPVQDVSHAAEHLSRVLSPATTSAKPVNPEKTETADHT</sequence>
<name>A0ABV9E9X2_9ACTN</name>